<comment type="caution">
    <text evidence="1">The sequence shown here is derived from an EMBL/GenBank/DDBJ whole genome shotgun (WGS) entry which is preliminary data.</text>
</comment>
<keyword evidence="2" id="KW-1185">Reference proteome</keyword>
<dbReference type="EMBL" id="QFFJ01000001">
    <property type="protein sequence ID" value="RBL92055.1"/>
    <property type="molecule type" value="Genomic_DNA"/>
</dbReference>
<protein>
    <submittedName>
        <fullName evidence="1">Uncharacterized protein</fullName>
    </submittedName>
</protein>
<dbReference type="Pfam" id="PF19463">
    <property type="entry name" value="DUF6000"/>
    <property type="match status" value="1"/>
</dbReference>
<organism evidence="1 2">
    <name type="scientific">Chitinophaga flava</name>
    <dbReference type="NCBI Taxonomy" id="2259036"/>
    <lineage>
        <taxon>Bacteria</taxon>
        <taxon>Pseudomonadati</taxon>
        <taxon>Bacteroidota</taxon>
        <taxon>Chitinophagia</taxon>
        <taxon>Chitinophagales</taxon>
        <taxon>Chitinophagaceae</taxon>
        <taxon>Chitinophaga</taxon>
    </lineage>
</organism>
<reference evidence="1 2" key="1">
    <citation type="submission" date="2018-05" db="EMBL/GenBank/DDBJ databases">
        <title>Chitinophaga sp. K3CV102501T nov., isolated from isolated from a monsoon evergreen broad-leaved forest soil.</title>
        <authorList>
            <person name="Lv Y."/>
        </authorList>
    </citation>
    <scope>NUCLEOTIDE SEQUENCE [LARGE SCALE GENOMIC DNA]</scope>
    <source>
        <strain evidence="1 2">GDMCC 1.1325</strain>
    </source>
</reference>
<accession>A0A365Y2F8</accession>
<dbReference type="InterPro" id="IPR046042">
    <property type="entry name" value="DUF6000"/>
</dbReference>
<dbReference type="AlphaFoldDB" id="A0A365Y2F8"/>
<sequence>MTDLHAGGNLVQQPSPFASLPSHQNNSELPLNIIHQWVKPYYMNVGSGNDEWIEPFINIKPLITHDLTTLLLGDSNWQTRKVGAYLAAVNNYTDLIDIIGSRFLKNEQYQGRMYALVLASFNTSKSIDYLDNYLLYYLKKPELHYDQQSAMEALLYLDTINGTNHCSRHFPNWIQLRQQWLHVSGLSLQYYEEQLSLLKILQKS</sequence>
<evidence type="ECO:0000313" key="2">
    <source>
        <dbReference type="Proteomes" id="UP000253410"/>
    </source>
</evidence>
<proteinExistence type="predicted"/>
<gene>
    <name evidence="1" type="ORF">DF182_05530</name>
</gene>
<evidence type="ECO:0000313" key="1">
    <source>
        <dbReference type="EMBL" id="RBL92055.1"/>
    </source>
</evidence>
<dbReference type="Proteomes" id="UP000253410">
    <property type="component" value="Unassembled WGS sequence"/>
</dbReference>
<name>A0A365Y2F8_9BACT</name>